<dbReference type="EMBL" id="FORR01000007">
    <property type="protein sequence ID" value="SFJ29558.1"/>
    <property type="molecule type" value="Genomic_DNA"/>
</dbReference>
<reference evidence="4 5" key="1">
    <citation type="submission" date="2016-10" db="EMBL/GenBank/DDBJ databases">
        <authorList>
            <person name="de Groot N.N."/>
        </authorList>
    </citation>
    <scope>NUCLEOTIDE SEQUENCE [LARGE SCALE GENOMIC DNA]</scope>
    <source>
        <strain evidence="4 5">DSM 44778</strain>
    </source>
</reference>
<dbReference type="PANTHER" id="PTHR43861:SF1">
    <property type="entry name" value="TRANS-ACONITATE 2-METHYLTRANSFERASE"/>
    <property type="match status" value="1"/>
</dbReference>
<feature type="domain" description="Methyltransferase" evidence="3">
    <location>
        <begin position="57"/>
        <end position="155"/>
    </location>
</feature>
<evidence type="ECO:0000313" key="4">
    <source>
        <dbReference type="EMBL" id="SFJ29558.1"/>
    </source>
</evidence>
<dbReference type="CDD" id="cd02440">
    <property type="entry name" value="AdoMet_MTases"/>
    <property type="match status" value="1"/>
</dbReference>
<dbReference type="GO" id="GO:0032259">
    <property type="term" value="P:methylation"/>
    <property type="evidence" value="ECO:0007669"/>
    <property type="project" value="UniProtKB-KW"/>
</dbReference>
<dbReference type="Gene3D" id="3.40.50.150">
    <property type="entry name" value="Vaccinia Virus protein VP39"/>
    <property type="match status" value="1"/>
</dbReference>
<dbReference type="SUPFAM" id="SSF53335">
    <property type="entry name" value="S-adenosyl-L-methionine-dependent methyltransferases"/>
    <property type="match status" value="1"/>
</dbReference>
<dbReference type="OrthoDB" id="465705at2"/>
<dbReference type="PANTHER" id="PTHR43861">
    <property type="entry name" value="TRANS-ACONITATE 2-METHYLTRANSFERASE-RELATED"/>
    <property type="match status" value="1"/>
</dbReference>
<protein>
    <submittedName>
        <fullName evidence="4">tRNA (Cmo5U34)-methyltransferase</fullName>
    </submittedName>
</protein>
<dbReference type="AlphaFoldDB" id="A0A1I3Q6P8"/>
<dbReference type="Pfam" id="PF13649">
    <property type="entry name" value="Methyltransf_25"/>
    <property type="match status" value="1"/>
</dbReference>
<name>A0A1I3Q6P8_9BACL</name>
<dbReference type="RefSeq" id="WP_093229601.1">
    <property type="nucleotide sequence ID" value="NZ_FORR01000007.1"/>
</dbReference>
<evidence type="ECO:0000256" key="2">
    <source>
        <dbReference type="ARBA" id="ARBA00022679"/>
    </source>
</evidence>
<evidence type="ECO:0000313" key="5">
    <source>
        <dbReference type="Proteomes" id="UP000199545"/>
    </source>
</evidence>
<keyword evidence="2 4" id="KW-0808">Transferase</keyword>
<dbReference type="InterPro" id="IPR029063">
    <property type="entry name" value="SAM-dependent_MTases_sf"/>
</dbReference>
<evidence type="ECO:0000256" key="1">
    <source>
        <dbReference type="ARBA" id="ARBA00022603"/>
    </source>
</evidence>
<dbReference type="STRING" id="46223.SAMN05421852_10737"/>
<dbReference type="InterPro" id="IPR041698">
    <property type="entry name" value="Methyltransf_25"/>
</dbReference>
<keyword evidence="5" id="KW-1185">Reference proteome</keyword>
<evidence type="ECO:0000259" key="3">
    <source>
        <dbReference type="Pfam" id="PF13649"/>
    </source>
</evidence>
<organism evidence="4 5">
    <name type="scientific">Thermoflavimicrobium dichotomicum</name>
    <dbReference type="NCBI Taxonomy" id="46223"/>
    <lineage>
        <taxon>Bacteria</taxon>
        <taxon>Bacillati</taxon>
        <taxon>Bacillota</taxon>
        <taxon>Bacilli</taxon>
        <taxon>Bacillales</taxon>
        <taxon>Thermoactinomycetaceae</taxon>
        <taxon>Thermoflavimicrobium</taxon>
    </lineage>
</organism>
<sequence length="256" mass="30186">MSQPSSNDERFHSKVWEEDDTQVFLEMGELFTPRRTEIRESIIRMIPKKKEDAFVAVDIGCGQGWLSEAVLRQFPHAEVIALDGSEQMLNRAQQLLEKYQERVSFQKFRLENPNWISSLSKSVDCFLSSLVIHHLNDQEKRVLFKQLYQSLNPNGVLLIADLVRPRSDWQRNYWEFAWEEEVKRQSIEKFGDLRGYDAFIKEEWNLYRHPDDPVDKPSSLYDQLQWLTEAGFQGVDVFWLKAGHAVFGGFKYFNQD</sequence>
<dbReference type="GO" id="GO:0008168">
    <property type="term" value="F:methyltransferase activity"/>
    <property type="evidence" value="ECO:0007669"/>
    <property type="project" value="UniProtKB-KW"/>
</dbReference>
<gene>
    <name evidence="4" type="ORF">SAMN05421852_10737</name>
</gene>
<keyword evidence="1 4" id="KW-0489">Methyltransferase</keyword>
<accession>A0A1I3Q6P8</accession>
<proteinExistence type="predicted"/>
<dbReference type="Proteomes" id="UP000199545">
    <property type="component" value="Unassembled WGS sequence"/>
</dbReference>